<sequence length="458" mass="50299">MRNRTRARSVVIERAAGERREQGRPDIRRLPRSVHSLGDNVGAVWLVGKPCLHGFLSASALPLKLRIAAGSVIKISATVVPEMNQLGVPAVSSCSPPERPGRQVALISGPVATQVPRSICGCYKARRVSTRVIYVLLEDSLQRCKSKLNTLAVSVMNQWPGVRLRVTEGWDEEGHHAPHSLHYEGRAVDVTTSDRERSKYGMLARLAVEAGFDWVYYESRTHIHLSVKSESYGSARTGGCFHGDGLVQTPVGAKRLADVLLGDRVLALGADGRTAVFSEVIAFLDRQPEAERVFYSVVTECGRHLTLTPGHLVFYVGPDQKEPLLPTFAARIRPGGFVLAQGSGNDTGGVWRRFSVNARTSSDLRPVRVRDVRAVWLSGVYAPLTREGTVIVDGVAASCYAGVQNQALAHWAFAPLRLWRSLVAPTKPTPCGFDGVHWYADALYRLFYRLLPSSYLLE</sequence>
<evidence type="ECO:0000313" key="2">
    <source>
        <dbReference type="Proteomes" id="UP000821865"/>
    </source>
</evidence>
<protein>
    <submittedName>
        <fullName evidence="1">Uncharacterized protein</fullName>
    </submittedName>
</protein>
<gene>
    <name evidence="1" type="ORF">HPB49_004563</name>
</gene>
<comment type="caution">
    <text evidence="1">The sequence shown here is derived from an EMBL/GenBank/DDBJ whole genome shotgun (WGS) entry which is preliminary data.</text>
</comment>
<proteinExistence type="predicted"/>
<keyword evidence="2" id="KW-1185">Reference proteome</keyword>
<name>A0ACB8CJ61_DERSI</name>
<dbReference type="EMBL" id="CM023475">
    <property type="protein sequence ID" value="KAH7944986.1"/>
    <property type="molecule type" value="Genomic_DNA"/>
</dbReference>
<organism evidence="1 2">
    <name type="scientific">Dermacentor silvarum</name>
    <name type="common">Tick</name>
    <dbReference type="NCBI Taxonomy" id="543639"/>
    <lineage>
        <taxon>Eukaryota</taxon>
        <taxon>Metazoa</taxon>
        <taxon>Ecdysozoa</taxon>
        <taxon>Arthropoda</taxon>
        <taxon>Chelicerata</taxon>
        <taxon>Arachnida</taxon>
        <taxon>Acari</taxon>
        <taxon>Parasitiformes</taxon>
        <taxon>Ixodida</taxon>
        <taxon>Ixodoidea</taxon>
        <taxon>Ixodidae</taxon>
        <taxon>Rhipicephalinae</taxon>
        <taxon>Dermacentor</taxon>
    </lineage>
</organism>
<dbReference type="Proteomes" id="UP000821865">
    <property type="component" value="Chromosome 6"/>
</dbReference>
<reference evidence="1" key="1">
    <citation type="submission" date="2020-05" db="EMBL/GenBank/DDBJ databases">
        <title>Large-scale comparative analyses of tick genomes elucidate their genetic diversity and vector capacities.</title>
        <authorList>
            <person name="Jia N."/>
            <person name="Wang J."/>
            <person name="Shi W."/>
            <person name="Du L."/>
            <person name="Sun Y."/>
            <person name="Zhan W."/>
            <person name="Jiang J."/>
            <person name="Wang Q."/>
            <person name="Zhang B."/>
            <person name="Ji P."/>
            <person name="Sakyi L.B."/>
            <person name="Cui X."/>
            <person name="Yuan T."/>
            <person name="Jiang B."/>
            <person name="Yang W."/>
            <person name="Lam T.T.-Y."/>
            <person name="Chang Q."/>
            <person name="Ding S."/>
            <person name="Wang X."/>
            <person name="Zhu J."/>
            <person name="Ruan X."/>
            <person name="Zhao L."/>
            <person name="Wei J."/>
            <person name="Que T."/>
            <person name="Du C."/>
            <person name="Cheng J."/>
            <person name="Dai P."/>
            <person name="Han X."/>
            <person name="Huang E."/>
            <person name="Gao Y."/>
            <person name="Liu J."/>
            <person name="Shao H."/>
            <person name="Ye R."/>
            <person name="Li L."/>
            <person name="Wei W."/>
            <person name="Wang X."/>
            <person name="Wang C."/>
            <person name="Yang T."/>
            <person name="Huo Q."/>
            <person name="Li W."/>
            <person name="Guo W."/>
            <person name="Chen H."/>
            <person name="Zhou L."/>
            <person name="Ni X."/>
            <person name="Tian J."/>
            <person name="Zhou Y."/>
            <person name="Sheng Y."/>
            <person name="Liu T."/>
            <person name="Pan Y."/>
            <person name="Xia L."/>
            <person name="Li J."/>
            <person name="Zhao F."/>
            <person name="Cao W."/>
        </authorList>
    </citation>
    <scope>NUCLEOTIDE SEQUENCE</scope>
    <source>
        <strain evidence="1">Dsil-2018</strain>
    </source>
</reference>
<accession>A0ACB8CJ61</accession>
<evidence type="ECO:0000313" key="1">
    <source>
        <dbReference type="EMBL" id="KAH7944986.1"/>
    </source>
</evidence>